<feature type="transmembrane region" description="Helical" evidence="2">
    <location>
        <begin position="102"/>
        <end position="122"/>
    </location>
</feature>
<proteinExistence type="predicted"/>
<keyword evidence="2" id="KW-0472">Membrane</keyword>
<gene>
    <name evidence="3" type="ORF">NLJ89_g11812</name>
</gene>
<organism evidence="3 4">
    <name type="scientific">Agrocybe chaxingu</name>
    <dbReference type="NCBI Taxonomy" id="84603"/>
    <lineage>
        <taxon>Eukaryota</taxon>
        <taxon>Fungi</taxon>
        <taxon>Dikarya</taxon>
        <taxon>Basidiomycota</taxon>
        <taxon>Agaricomycotina</taxon>
        <taxon>Agaricomycetes</taxon>
        <taxon>Agaricomycetidae</taxon>
        <taxon>Agaricales</taxon>
        <taxon>Agaricineae</taxon>
        <taxon>Strophariaceae</taxon>
        <taxon>Agrocybe</taxon>
    </lineage>
</organism>
<feature type="transmembrane region" description="Helical" evidence="2">
    <location>
        <begin position="183"/>
        <end position="203"/>
    </location>
</feature>
<keyword evidence="2" id="KW-1133">Transmembrane helix</keyword>
<accession>A0A9W8JW30</accession>
<dbReference type="EMBL" id="JANKHO010003070">
    <property type="protein sequence ID" value="KAJ3486390.1"/>
    <property type="molecule type" value="Genomic_DNA"/>
</dbReference>
<reference evidence="3" key="1">
    <citation type="submission" date="2022-07" db="EMBL/GenBank/DDBJ databases">
        <title>Genome Sequence of Agrocybe chaxingu.</title>
        <authorList>
            <person name="Buettner E."/>
        </authorList>
    </citation>
    <scope>NUCLEOTIDE SEQUENCE</scope>
    <source>
        <strain evidence="3">MP-N11</strain>
    </source>
</reference>
<feature type="compositionally biased region" description="Pro residues" evidence="1">
    <location>
        <begin position="1"/>
        <end position="11"/>
    </location>
</feature>
<dbReference type="AlphaFoldDB" id="A0A9W8JW30"/>
<name>A0A9W8JW30_9AGAR</name>
<comment type="caution">
    <text evidence="3">The sequence shown here is derived from an EMBL/GenBank/DDBJ whole genome shotgun (WGS) entry which is preliminary data.</text>
</comment>
<keyword evidence="2" id="KW-0812">Transmembrane</keyword>
<feature type="region of interest" description="Disordered" evidence="1">
    <location>
        <begin position="1"/>
        <end position="21"/>
    </location>
</feature>
<evidence type="ECO:0000313" key="3">
    <source>
        <dbReference type="EMBL" id="KAJ3486390.1"/>
    </source>
</evidence>
<evidence type="ECO:0000256" key="2">
    <source>
        <dbReference type="SAM" id="Phobius"/>
    </source>
</evidence>
<keyword evidence="4" id="KW-1185">Reference proteome</keyword>
<evidence type="ECO:0000256" key="1">
    <source>
        <dbReference type="SAM" id="MobiDB-lite"/>
    </source>
</evidence>
<protein>
    <submittedName>
        <fullName evidence="3">Uncharacterized protein</fullName>
    </submittedName>
</protein>
<sequence length="209" mass="21107">MTPLAPPPAPPADDGHSNAVTAPPSTADTRLFVLQLAEPKPIPEPAAASVPSTSAVRFLVLVCTTTTTSAIFCVECTVKPLSAPVRAFCDADTAAASVPTSAAYSILFLFLFVGAGADWPWVGRVFAANPCESSPAATATPDSTPVADAAAAAAATATASTASTADDTAAAAASGWSTVESDVLFVFFLAIPASAPTFVLVCAEQQFWK</sequence>
<evidence type="ECO:0000313" key="4">
    <source>
        <dbReference type="Proteomes" id="UP001148786"/>
    </source>
</evidence>
<dbReference type="Proteomes" id="UP001148786">
    <property type="component" value="Unassembled WGS sequence"/>
</dbReference>